<dbReference type="AlphaFoldDB" id="A0A1R2CIT7"/>
<dbReference type="GO" id="GO:0043328">
    <property type="term" value="P:protein transport to vacuole involved in ubiquitin-dependent protein catabolic process via the multivesicular body sorting pathway"/>
    <property type="evidence" value="ECO:0007669"/>
    <property type="project" value="TreeGrafter"/>
</dbReference>
<feature type="domain" description="FYVE-type" evidence="5">
    <location>
        <begin position="125"/>
        <end position="185"/>
    </location>
</feature>
<evidence type="ECO:0000256" key="4">
    <source>
        <dbReference type="PROSITE-ProRule" id="PRU00091"/>
    </source>
</evidence>
<dbReference type="GO" id="GO:0032266">
    <property type="term" value="F:phosphatidylinositol-3-phosphate binding"/>
    <property type="evidence" value="ECO:0007669"/>
    <property type="project" value="TreeGrafter"/>
</dbReference>
<keyword evidence="7" id="KW-1185">Reference proteome</keyword>
<dbReference type="GO" id="GO:0043130">
    <property type="term" value="F:ubiquitin binding"/>
    <property type="evidence" value="ECO:0007669"/>
    <property type="project" value="TreeGrafter"/>
</dbReference>
<dbReference type="InterPro" id="IPR000306">
    <property type="entry name" value="Znf_FYVE"/>
</dbReference>
<keyword evidence="1" id="KW-0479">Metal-binding</keyword>
<dbReference type="OrthoDB" id="79871at2759"/>
<gene>
    <name evidence="6" type="ORF">SteCoe_8961</name>
</gene>
<comment type="caution">
    <text evidence="6">The sequence shown here is derived from an EMBL/GenBank/DDBJ whole genome shotgun (WGS) entry which is preliminary data.</text>
</comment>
<name>A0A1R2CIT7_9CILI</name>
<evidence type="ECO:0000313" key="6">
    <source>
        <dbReference type="EMBL" id="OMJ88954.1"/>
    </source>
</evidence>
<protein>
    <recommendedName>
        <fullName evidence="5">FYVE-type domain-containing protein</fullName>
    </recommendedName>
</protein>
<dbReference type="PANTHER" id="PTHR47794:SF1">
    <property type="entry name" value="VACUOLAR PROTEIN SORTING-ASSOCIATED PROTEIN 27"/>
    <property type="match status" value="1"/>
</dbReference>
<dbReference type="PANTHER" id="PTHR47794">
    <property type="entry name" value="VACUOLAR PROTEIN SORTING-ASSOCIATED PROTEIN 27"/>
    <property type="match status" value="1"/>
</dbReference>
<evidence type="ECO:0000256" key="2">
    <source>
        <dbReference type="ARBA" id="ARBA00022771"/>
    </source>
</evidence>
<accession>A0A1R2CIT7</accession>
<organism evidence="6 7">
    <name type="scientific">Stentor coeruleus</name>
    <dbReference type="NCBI Taxonomy" id="5963"/>
    <lineage>
        <taxon>Eukaryota</taxon>
        <taxon>Sar</taxon>
        <taxon>Alveolata</taxon>
        <taxon>Ciliophora</taxon>
        <taxon>Postciliodesmatophora</taxon>
        <taxon>Heterotrichea</taxon>
        <taxon>Heterotrichida</taxon>
        <taxon>Stentoridae</taxon>
        <taxon>Stentor</taxon>
    </lineage>
</organism>
<dbReference type="GO" id="GO:0033565">
    <property type="term" value="C:ESCRT-0 complex"/>
    <property type="evidence" value="ECO:0007669"/>
    <property type="project" value="TreeGrafter"/>
</dbReference>
<dbReference type="Proteomes" id="UP000187209">
    <property type="component" value="Unassembled WGS sequence"/>
</dbReference>
<dbReference type="Pfam" id="PF01363">
    <property type="entry name" value="FYVE"/>
    <property type="match status" value="1"/>
</dbReference>
<dbReference type="SMART" id="SM00064">
    <property type="entry name" value="FYVE"/>
    <property type="match status" value="1"/>
</dbReference>
<keyword evidence="2 4" id="KW-0863">Zinc-finger</keyword>
<reference evidence="6 7" key="1">
    <citation type="submission" date="2016-11" db="EMBL/GenBank/DDBJ databases">
        <title>The macronuclear genome of Stentor coeruleus: a giant cell with tiny introns.</title>
        <authorList>
            <person name="Slabodnick M."/>
            <person name="Ruby J.G."/>
            <person name="Reiff S.B."/>
            <person name="Swart E.C."/>
            <person name="Gosai S."/>
            <person name="Prabakaran S."/>
            <person name="Witkowska E."/>
            <person name="Larue G.E."/>
            <person name="Fisher S."/>
            <person name="Freeman R.M."/>
            <person name="Gunawardena J."/>
            <person name="Chu W."/>
            <person name="Stover N.A."/>
            <person name="Gregory B.D."/>
            <person name="Nowacki M."/>
            <person name="Derisi J."/>
            <person name="Roy S.W."/>
            <person name="Marshall W.F."/>
            <person name="Sood P."/>
        </authorList>
    </citation>
    <scope>NUCLEOTIDE SEQUENCE [LARGE SCALE GENOMIC DNA]</scope>
    <source>
        <strain evidence="6">WM001</strain>
    </source>
</reference>
<keyword evidence="3" id="KW-0862">Zinc</keyword>
<evidence type="ECO:0000256" key="1">
    <source>
        <dbReference type="ARBA" id="ARBA00022723"/>
    </source>
</evidence>
<evidence type="ECO:0000313" key="7">
    <source>
        <dbReference type="Proteomes" id="UP000187209"/>
    </source>
</evidence>
<evidence type="ECO:0000256" key="3">
    <source>
        <dbReference type="ARBA" id="ARBA00022833"/>
    </source>
</evidence>
<dbReference type="InterPro" id="IPR013083">
    <property type="entry name" value="Znf_RING/FYVE/PHD"/>
</dbReference>
<dbReference type="Gene3D" id="3.30.40.10">
    <property type="entry name" value="Zinc/RING finger domain, C3HC4 (zinc finger)"/>
    <property type="match status" value="1"/>
</dbReference>
<evidence type="ECO:0000259" key="5">
    <source>
        <dbReference type="PROSITE" id="PS50178"/>
    </source>
</evidence>
<dbReference type="GO" id="GO:0008270">
    <property type="term" value="F:zinc ion binding"/>
    <property type="evidence" value="ECO:0007669"/>
    <property type="project" value="UniProtKB-KW"/>
</dbReference>
<proteinExistence type="predicted"/>
<sequence length="203" mass="23690">MGISGSKKPKFLLAKFAEGFEFEVCMPNYVENTSSSTHCPTNIWCIVKFVHKNTSISVIKEGQEINSFNFDHNCEVTNEQPEELIFTIKFTDDYKKSLRWKVRCKTLEEYSEWIKFLKQSLRSKWIISSKCQICSKSFGFRVRKHHCRKCGKCICDDCSPIRSTLPELAYTEMVRICTECGKKIESNRKSMLPLDTPNFTHRK</sequence>
<dbReference type="EMBL" id="MPUH01000137">
    <property type="protein sequence ID" value="OMJ88954.1"/>
    <property type="molecule type" value="Genomic_DNA"/>
</dbReference>
<dbReference type="SUPFAM" id="SSF57903">
    <property type="entry name" value="FYVE/PHD zinc finger"/>
    <property type="match status" value="1"/>
</dbReference>
<dbReference type="PROSITE" id="PS50178">
    <property type="entry name" value="ZF_FYVE"/>
    <property type="match status" value="1"/>
</dbReference>
<dbReference type="InterPro" id="IPR017455">
    <property type="entry name" value="Znf_FYVE-rel"/>
</dbReference>
<dbReference type="InterPro" id="IPR011011">
    <property type="entry name" value="Znf_FYVE_PHD"/>
</dbReference>
<dbReference type="GO" id="GO:0006623">
    <property type="term" value="P:protein targeting to vacuole"/>
    <property type="evidence" value="ECO:0007669"/>
    <property type="project" value="TreeGrafter"/>
</dbReference>